<dbReference type="GO" id="GO:0009772">
    <property type="term" value="P:photosynthetic electron transport in photosystem II"/>
    <property type="evidence" value="ECO:0007669"/>
    <property type="project" value="InterPro"/>
</dbReference>
<feature type="transmembrane region" description="Helical" evidence="22">
    <location>
        <begin position="197"/>
        <end position="223"/>
    </location>
</feature>
<evidence type="ECO:0000256" key="2">
    <source>
        <dbReference type="ARBA" id="ARBA00004474"/>
    </source>
</evidence>
<dbReference type="InterPro" id="IPR024937">
    <property type="entry name" value="Domain_X"/>
</dbReference>
<dbReference type="GO" id="GO:0006397">
    <property type="term" value="P:mRNA processing"/>
    <property type="evidence" value="ECO:0007669"/>
    <property type="project" value="UniProtKB-KW"/>
</dbReference>
<protein>
    <recommendedName>
        <fullName evidence="23">Domain X domain-containing protein</fullName>
    </recommendedName>
</protein>
<evidence type="ECO:0000259" key="23">
    <source>
        <dbReference type="Pfam" id="PF01348"/>
    </source>
</evidence>
<dbReference type="SUPFAM" id="SSF81483">
    <property type="entry name" value="Bacterial photosystem II reaction centre, L and M subunits"/>
    <property type="match status" value="1"/>
</dbReference>
<evidence type="ECO:0000256" key="7">
    <source>
        <dbReference type="ARBA" id="ARBA00022553"/>
    </source>
</evidence>
<proteinExistence type="inferred from homology"/>
<evidence type="ECO:0000256" key="10">
    <source>
        <dbReference type="ARBA" id="ARBA00022692"/>
    </source>
</evidence>
<dbReference type="Pfam" id="PF00124">
    <property type="entry name" value="Photo_RC"/>
    <property type="match status" value="1"/>
</dbReference>
<evidence type="ECO:0000256" key="14">
    <source>
        <dbReference type="ARBA" id="ARBA00022884"/>
    </source>
</evidence>
<evidence type="ECO:0000256" key="19">
    <source>
        <dbReference type="ARBA" id="ARBA00023004"/>
    </source>
</evidence>
<keyword evidence="18" id="KW-0157">Chromophore</keyword>
<evidence type="ECO:0000256" key="21">
    <source>
        <dbReference type="ARBA" id="ARBA00023276"/>
    </source>
</evidence>
<keyword evidence="10 22" id="KW-0812">Transmembrane</keyword>
<keyword evidence="17" id="KW-0007">Acetylation</keyword>
<dbReference type="GO" id="GO:0008033">
    <property type="term" value="P:tRNA processing"/>
    <property type="evidence" value="ECO:0007669"/>
    <property type="project" value="UniProtKB-KW"/>
</dbReference>
<evidence type="ECO:0000256" key="9">
    <source>
        <dbReference type="ARBA" id="ARBA00022664"/>
    </source>
</evidence>
<dbReference type="PANTHER" id="PTHR34811">
    <property type="entry name" value="MATURASE K"/>
    <property type="match status" value="1"/>
</dbReference>
<keyword evidence="6" id="KW-0602">Photosynthesis</keyword>
<keyword evidence="14" id="KW-0694">RNA-binding</keyword>
<dbReference type="PANTHER" id="PTHR34811:SF1">
    <property type="entry name" value="MATURASE K"/>
    <property type="match status" value="1"/>
</dbReference>
<feature type="transmembrane region" description="Helical" evidence="22">
    <location>
        <begin position="243"/>
        <end position="264"/>
    </location>
</feature>
<keyword evidence="8" id="KW-0934">Plastid</keyword>
<keyword evidence="21" id="KW-0604">Photosystem II</keyword>
<evidence type="ECO:0000256" key="18">
    <source>
        <dbReference type="ARBA" id="ARBA00022991"/>
    </source>
</evidence>
<keyword evidence="25" id="KW-1185">Reference proteome</keyword>
<comment type="subcellular location">
    <subcellularLocation>
        <location evidence="1">Membrane</location>
        <topology evidence="1">Multi-pass membrane protein</topology>
    </subcellularLocation>
    <subcellularLocation>
        <location evidence="2">Plastid</location>
    </subcellularLocation>
</comment>
<keyword evidence="20 22" id="KW-0472">Membrane</keyword>
<keyword evidence="13" id="KW-0460">Magnesium</keyword>
<evidence type="ECO:0000256" key="12">
    <source>
        <dbReference type="ARBA" id="ARBA00022723"/>
    </source>
</evidence>
<keyword evidence="12" id="KW-0479">Metal-binding</keyword>
<comment type="caution">
    <text evidence="24">The sequence shown here is derived from an EMBL/GenBank/DDBJ whole genome shotgun (WGS) entry which is preliminary data.</text>
</comment>
<dbReference type="GO" id="GO:0046872">
    <property type="term" value="F:metal ion binding"/>
    <property type="evidence" value="ECO:0007669"/>
    <property type="project" value="UniProtKB-KW"/>
</dbReference>
<sequence length="274" mass="31604">MEIVQDGAQVESIDSFLKGKGSRQCHFSLWSPPRRIYINRLSKHFLDFMGFFSSVRLNSLVVRSQMVENSFLVDNPIKKFDTIFRIIPLVGSLAKAQFYNVLGHPISKLVWTDLLDYNIIDRFGRICRVALQEKRYILRLSCARTLARKHESTVRTFFEKIRFRIFRRILYRGRKKRRESESLWGRFYNWITSSENCLYIGWFGVLMIPTLLNATSLFIIAFITAPPVDIDGIHEPVSGSLLYGNNIISGAIIPTSAAIGLHFYPIREAASVDE</sequence>
<keyword evidence="4" id="KW-0813">Transport</keyword>
<gene>
    <name evidence="24" type="ORF">Cgig2_032227</name>
</gene>
<reference evidence="24" key="1">
    <citation type="submission" date="2022-04" db="EMBL/GenBank/DDBJ databases">
        <title>Carnegiea gigantea Genome sequencing and assembly v2.</title>
        <authorList>
            <person name="Copetti D."/>
            <person name="Sanderson M.J."/>
            <person name="Burquez A."/>
            <person name="Wojciechowski M.F."/>
        </authorList>
    </citation>
    <scope>NUCLEOTIDE SEQUENCE</scope>
    <source>
        <strain evidence="24">SGP5-SGP5p</strain>
        <tissue evidence="24">Aerial part</tissue>
    </source>
</reference>
<evidence type="ECO:0000256" key="13">
    <source>
        <dbReference type="ARBA" id="ARBA00022842"/>
    </source>
</evidence>
<evidence type="ECO:0000256" key="16">
    <source>
        <dbReference type="ARBA" id="ARBA00022989"/>
    </source>
</evidence>
<dbReference type="Proteomes" id="UP001153076">
    <property type="component" value="Unassembled WGS sequence"/>
</dbReference>
<evidence type="ECO:0000256" key="11">
    <source>
        <dbReference type="ARBA" id="ARBA00022694"/>
    </source>
</evidence>
<evidence type="ECO:0000256" key="15">
    <source>
        <dbReference type="ARBA" id="ARBA00022982"/>
    </source>
</evidence>
<evidence type="ECO:0000256" key="22">
    <source>
        <dbReference type="SAM" id="Phobius"/>
    </source>
</evidence>
<evidence type="ECO:0000256" key="4">
    <source>
        <dbReference type="ARBA" id="ARBA00022448"/>
    </source>
</evidence>
<keyword evidence="19" id="KW-0408">Iron</keyword>
<dbReference type="OrthoDB" id="143at2759"/>
<dbReference type="InterPro" id="IPR036854">
    <property type="entry name" value="Photo_II_D1/D2_sf"/>
</dbReference>
<evidence type="ECO:0000313" key="24">
    <source>
        <dbReference type="EMBL" id="KAJ8425427.1"/>
    </source>
</evidence>
<keyword evidence="15" id="KW-0249">Electron transport</keyword>
<keyword evidence="9" id="KW-0507">mRNA processing</keyword>
<evidence type="ECO:0000256" key="3">
    <source>
        <dbReference type="ARBA" id="ARBA00008204"/>
    </source>
</evidence>
<dbReference type="GO" id="GO:0009507">
    <property type="term" value="C:chloroplast"/>
    <property type="evidence" value="ECO:0007669"/>
    <property type="project" value="InterPro"/>
</dbReference>
<dbReference type="Pfam" id="PF01348">
    <property type="entry name" value="Intron_maturas2"/>
    <property type="match status" value="1"/>
</dbReference>
<dbReference type="GO" id="GO:0003723">
    <property type="term" value="F:RNA binding"/>
    <property type="evidence" value="ECO:0007669"/>
    <property type="project" value="UniProtKB-KW"/>
</dbReference>
<evidence type="ECO:0000256" key="5">
    <source>
        <dbReference type="ARBA" id="ARBA00022494"/>
    </source>
</evidence>
<feature type="domain" description="Domain X" evidence="23">
    <location>
        <begin position="80"/>
        <end position="161"/>
    </location>
</feature>
<accession>A0A9Q1GTZ8</accession>
<dbReference type="GO" id="GO:0016168">
    <property type="term" value="F:chlorophyll binding"/>
    <property type="evidence" value="ECO:0007669"/>
    <property type="project" value="UniProtKB-KW"/>
</dbReference>
<evidence type="ECO:0000256" key="1">
    <source>
        <dbReference type="ARBA" id="ARBA00004141"/>
    </source>
</evidence>
<dbReference type="InterPro" id="IPR000484">
    <property type="entry name" value="Photo_RC_L/M"/>
</dbReference>
<evidence type="ECO:0000256" key="8">
    <source>
        <dbReference type="ARBA" id="ARBA00022640"/>
    </source>
</evidence>
<keyword evidence="5" id="KW-0148">Chlorophyll</keyword>
<keyword evidence="7" id="KW-0597">Phosphoprotein</keyword>
<keyword evidence="11" id="KW-0819">tRNA processing</keyword>
<organism evidence="24 25">
    <name type="scientific">Carnegiea gigantea</name>
    <dbReference type="NCBI Taxonomy" id="171969"/>
    <lineage>
        <taxon>Eukaryota</taxon>
        <taxon>Viridiplantae</taxon>
        <taxon>Streptophyta</taxon>
        <taxon>Embryophyta</taxon>
        <taxon>Tracheophyta</taxon>
        <taxon>Spermatophyta</taxon>
        <taxon>Magnoliopsida</taxon>
        <taxon>eudicotyledons</taxon>
        <taxon>Gunneridae</taxon>
        <taxon>Pentapetalae</taxon>
        <taxon>Caryophyllales</taxon>
        <taxon>Cactineae</taxon>
        <taxon>Cactaceae</taxon>
        <taxon>Cactoideae</taxon>
        <taxon>Echinocereeae</taxon>
        <taxon>Carnegiea</taxon>
    </lineage>
</organism>
<dbReference type="InterPro" id="IPR002866">
    <property type="entry name" value="Maturase_MatK"/>
</dbReference>
<dbReference type="GO" id="GO:0009523">
    <property type="term" value="C:photosystem II"/>
    <property type="evidence" value="ECO:0007669"/>
    <property type="project" value="UniProtKB-KW"/>
</dbReference>
<evidence type="ECO:0000313" key="25">
    <source>
        <dbReference type="Proteomes" id="UP001153076"/>
    </source>
</evidence>
<dbReference type="AlphaFoldDB" id="A0A9Q1GTZ8"/>
<dbReference type="Gene3D" id="1.20.85.10">
    <property type="entry name" value="Photosystem II protein D1-like"/>
    <property type="match status" value="1"/>
</dbReference>
<evidence type="ECO:0000256" key="17">
    <source>
        <dbReference type="ARBA" id="ARBA00022990"/>
    </source>
</evidence>
<comment type="similarity">
    <text evidence="3">Belongs to the reaction center PufL/M/PsbA/D family.</text>
</comment>
<keyword evidence="16 22" id="KW-1133">Transmembrane helix</keyword>
<dbReference type="EMBL" id="JAKOGI010001474">
    <property type="protein sequence ID" value="KAJ8425427.1"/>
    <property type="molecule type" value="Genomic_DNA"/>
</dbReference>
<name>A0A9Q1GTZ8_9CARY</name>
<evidence type="ECO:0000256" key="20">
    <source>
        <dbReference type="ARBA" id="ARBA00023136"/>
    </source>
</evidence>
<evidence type="ECO:0000256" key="6">
    <source>
        <dbReference type="ARBA" id="ARBA00022531"/>
    </source>
</evidence>